<gene>
    <name evidence="1" type="ORF">HMPREF9699_01450</name>
</gene>
<dbReference type="Proteomes" id="UP000006085">
    <property type="component" value="Unassembled WGS sequence"/>
</dbReference>
<name>K1LPT4_9FLAO</name>
<dbReference type="AlphaFoldDB" id="K1LPT4"/>
<comment type="caution">
    <text evidence="1">The sequence shown here is derived from an EMBL/GenBank/DDBJ whole genome shotgun (WGS) entry which is preliminary data.</text>
</comment>
<reference evidence="1 2" key="1">
    <citation type="submission" date="2012-07" db="EMBL/GenBank/DDBJ databases">
        <title>The Genome Sequence of Bergeyella zoohelcum ATCC 43767.</title>
        <authorList>
            <consortium name="The Broad Institute Genome Sequencing Platform"/>
            <person name="Earl A."/>
            <person name="Ward D."/>
            <person name="Feldgarden M."/>
            <person name="Gevers D."/>
            <person name="Huys G."/>
            <person name="Walker B."/>
            <person name="Young S.K."/>
            <person name="Zeng Q."/>
            <person name="Gargeya S."/>
            <person name="Fitzgerald M."/>
            <person name="Haas B."/>
            <person name="Abouelleil A."/>
            <person name="Alvarado L."/>
            <person name="Arachchi H.M."/>
            <person name="Berlin A.M."/>
            <person name="Chapman S.B."/>
            <person name="Goldberg J."/>
            <person name="Griggs A."/>
            <person name="Gujja S."/>
            <person name="Hansen M."/>
            <person name="Howarth C."/>
            <person name="Imamovic A."/>
            <person name="Larimer J."/>
            <person name="McCowen C."/>
            <person name="Montmayeur A."/>
            <person name="Murphy C."/>
            <person name="Neiman D."/>
            <person name="Pearson M."/>
            <person name="Priest M."/>
            <person name="Roberts A."/>
            <person name="Saif S."/>
            <person name="Shea T."/>
            <person name="Sisk P."/>
            <person name="Sykes S."/>
            <person name="Wortman J."/>
            <person name="Nusbaum C."/>
            <person name="Birren B."/>
        </authorList>
    </citation>
    <scope>NUCLEOTIDE SEQUENCE [LARGE SCALE GENOMIC DNA]</scope>
    <source>
        <strain evidence="1 2">ATCC 43767</strain>
    </source>
</reference>
<keyword evidence="2" id="KW-1185">Reference proteome</keyword>
<dbReference type="HOGENOM" id="CLU_3230212_0_0_10"/>
<protein>
    <submittedName>
        <fullName evidence="1">Uncharacterized protein</fullName>
    </submittedName>
</protein>
<dbReference type="EMBL" id="AGYA01000025">
    <property type="protein sequence ID" value="EKB56721.1"/>
    <property type="molecule type" value="Genomic_DNA"/>
</dbReference>
<dbReference type="STRING" id="883096.HMPREF9699_01450"/>
<proteinExistence type="predicted"/>
<organism evidence="1 2">
    <name type="scientific">Bergeyella zoohelcum ATCC 43767</name>
    <dbReference type="NCBI Taxonomy" id="883096"/>
    <lineage>
        <taxon>Bacteria</taxon>
        <taxon>Pseudomonadati</taxon>
        <taxon>Bacteroidota</taxon>
        <taxon>Flavobacteriia</taxon>
        <taxon>Flavobacteriales</taxon>
        <taxon>Weeksellaceae</taxon>
        <taxon>Bergeyella</taxon>
    </lineage>
</organism>
<evidence type="ECO:0000313" key="2">
    <source>
        <dbReference type="Proteomes" id="UP000006085"/>
    </source>
</evidence>
<evidence type="ECO:0000313" key="1">
    <source>
        <dbReference type="EMBL" id="EKB56721.1"/>
    </source>
</evidence>
<accession>K1LPT4</accession>
<sequence>MAKNRISKLAKQNENLNFVQERAEENKTFFKRVFTEEKIFQKF</sequence>